<feature type="chain" id="PRO_5042051482" evidence="12">
    <location>
        <begin position="24"/>
        <end position="409"/>
    </location>
</feature>
<evidence type="ECO:0000256" key="4">
    <source>
        <dbReference type="ARBA" id="ARBA00022679"/>
    </source>
</evidence>
<dbReference type="Pfam" id="PF00777">
    <property type="entry name" value="Glyco_transf_29"/>
    <property type="match status" value="1"/>
</dbReference>
<evidence type="ECO:0000313" key="14">
    <source>
        <dbReference type="Proteomes" id="UP001190700"/>
    </source>
</evidence>
<evidence type="ECO:0000256" key="6">
    <source>
        <dbReference type="ARBA" id="ARBA00022968"/>
    </source>
</evidence>
<evidence type="ECO:0000256" key="8">
    <source>
        <dbReference type="ARBA" id="ARBA00023034"/>
    </source>
</evidence>
<dbReference type="Proteomes" id="UP001190700">
    <property type="component" value="Unassembled WGS sequence"/>
</dbReference>
<name>A0AAE0F3H9_9CHLO</name>
<feature type="signal peptide" evidence="12">
    <location>
        <begin position="1"/>
        <end position="23"/>
    </location>
</feature>
<keyword evidence="12" id="KW-0732">Signal</keyword>
<dbReference type="PANTHER" id="PTHR11987:SF53">
    <property type="entry name" value="ALPHA-2,8-SIALYLTRANSFERASE 8F-LIKE"/>
    <property type="match status" value="1"/>
</dbReference>
<evidence type="ECO:0000313" key="13">
    <source>
        <dbReference type="EMBL" id="KAK3250027.1"/>
    </source>
</evidence>
<comment type="subcellular location">
    <subcellularLocation>
        <location evidence="1">Golgi apparatus membrane</location>
        <topology evidence="1">Single-pass type II membrane protein</topology>
    </subcellularLocation>
</comment>
<comment type="caution">
    <text evidence="13">The sequence shown here is derived from an EMBL/GenBank/DDBJ whole genome shotgun (WGS) entry which is preliminary data.</text>
</comment>
<comment type="similarity">
    <text evidence="2">Belongs to the glycosyltransferase 29 family.</text>
</comment>
<keyword evidence="7" id="KW-1133">Transmembrane helix</keyword>
<dbReference type="EMBL" id="LGRX02026952">
    <property type="protein sequence ID" value="KAK3250027.1"/>
    <property type="molecule type" value="Genomic_DNA"/>
</dbReference>
<evidence type="ECO:0000256" key="11">
    <source>
        <dbReference type="SAM" id="MobiDB-lite"/>
    </source>
</evidence>
<evidence type="ECO:0000256" key="7">
    <source>
        <dbReference type="ARBA" id="ARBA00022989"/>
    </source>
</evidence>
<gene>
    <name evidence="13" type="ORF">CYMTET_40574</name>
</gene>
<organism evidence="13 14">
    <name type="scientific">Cymbomonas tetramitiformis</name>
    <dbReference type="NCBI Taxonomy" id="36881"/>
    <lineage>
        <taxon>Eukaryota</taxon>
        <taxon>Viridiplantae</taxon>
        <taxon>Chlorophyta</taxon>
        <taxon>Pyramimonadophyceae</taxon>
        <taxon>Pyramimonadales</taxon>
        <taxon>Pyramimonadaceae</taxon>
        <taxon>Cymbomonas</taxon>
    </lineage>
</organism>
<evidence type="ECO:0000256" key="1">
    <source>
        <dbReference type="ARBA" id="ARBA00004323"/>
    </source>
</evidence>
<dbReference type="GO" id="GO:0006491">
    <property type="term" value="P:N-glycan processing"/>
    <property type="evidence" value="ECO:0007669"/>
    <property type="project" value="TreeGrafter"/>
</dbReference>
<keyword evidence="9" id="KW-0472">Membrane</keyword>
<evidence type="ECO:0000256" key="9">
    <source>
        <dbReference type="ARBA" id="ARBA00023136"/>
    </source>
</evidence>
<dbReference type="Gene3D" id="3.90.1480.20">
    <property type="entry name" value="Glycosyl transferase family 29"/>
    <property type="match status" value="1"/>
</dbReference>
<dbReference type="AlphaFoldDB" id="A0AAE0F3H9"/>
<protein>
    <submittedName>
        <fullName evidence="13">Uncharacterized protein</fullName>
    </submittedName>
</protein>
<proteinExistence type="inferred from homology"/>
<dbReference type="GO" id="GO:0009311">
    <property type="term" value="P:oligosaccharide metabolic process"/>
    <property type="evidence" value="ECO:0007669"/>
    <property type="project" value="TreeGrafter"/>
</dbReference>
<keyword evidence="8" id="KW-0333">Golgi apparatus</keyword>
<sequence>MSSTDICRTGIILVALIVRCTHSEDSEDIFAPDKLSPDVTAGEEDTFGKLKVAPPDSFVPNCPRCKVPEVPAGCSYIPPRSSPSQRVIDDVELGRAPPALTRRKLLAVRPGRPRPRARGKPVAKKTRRTHQPAFDPPSATAREILVAVLRKWKAAASLSCGIWTLDCARDFVLRNNTAEIPGLGSARRNPLMNIFQDKKLPSNWESLFPDIKAPDGLGTCAVVAVGDNMLDSNRGSEIDAHDTVFRYNSPIRKYARAVGSKSDIIYWKVRGEEKEYGVENQQASRFYMWKEPRKFWMFGRQSDWQTNSYRGKPLMWPTGSRGQEAYGAAYEQYKTENRIERGAPSGGNKLAMDVISSNLCSRVDLYGYTARGSAKYFNKGKTMSLVHILGLEHWMYRTAMEEGAVCVYS</sequence>
<dbReference type="PANTHER" id="PTHR11987">
    <property type="entry name" value="ALPHA-2,8-SIALYLTRANSFERASE"/>
    <property type="match status" value="1"/>
</dbReference>
<feature type="region of interest" description="Disordered" evidence="11">
    <location>
        <begin position="111"/>
        <end position="136"/>
    </location>
</feature>
<accession>A0AAE0F3H9</accession>
<evidence type="ECO:0000256" key="5">
    <source>
        <dbReference type="ARBA" id="ARBA00022692"/>
    </source>
</evidence>
<evidence type="ECO:0000256" key="10">
    <source>
        <dbReference type="ARBA" id="ARBA00023180"/>
    </source>
</evidence>
<keyword evidence="6" id="KW-0735">Signal-anchor</keyword>
<evidence type="ECO:0000256" key="3">
    <source>
        <dbReference type="ARBA" id="ARBA00022676"/>
    </source>
</evidence>
<dbReference type="InterPro" id="IPR001675">
    <property type="entry name" value="Glyco_trans_29"/>
</dbReference>
<evidence type="ECO:0000256" key="2">
    <source>
        <dbReference type="ARBA" id="ARBA00006003"/>
    </source>
</evidence>
<keyword evidence="14" id="KW-1185">Reference proteome</keyword>
<dbReference type="InterPro" id="IPR050943">
    <property type="entry name" value="Glycosyltr_29_Sialyltrsf"/>
</dbReference>
<evidence type="ECO:0000256" key="12">
    <source>
        <dbReference type="SAM" id="SignalP"/>
    </source>
</evidence>
<reference evidence="13 14" key="1">
    <citation type="journal article" date="2015" name="Genome Biol. Evol.">
        <title>Comparative Genomics of a Bacterivorous Green Alga Reveals Evolutionary Causalities and Consequences of Phago-Mixotrophic Mode of Nutrition.</title>
        <authorList>
            <person name="Burns J.A."/>
            <person name="Paasch A."/>
            <person name="Narechania A."/>
            <person name="Kim E."/>
        </authorList>
    </citation>
    <scope>NUCLEOTIDE SEQUENCE [LARGE SCALE GENOMIC DNA]</scope>
    <source>
        <strain evidence="13 14">PLY_AMNH</strain>
    </source>
</reference>
<keyword evidence="10" id="KW-0325">Glycoprotein</keyword>
<keyword evidence="3" id="KW-0328">Glycosyltransferase</keyword>
<keyword evidence="5" id="KW-0812">Transmembrane</keyword>
<dbReference type="GO" id="GO:0003828">
    <property type="term" value="F:alpha-N-acetylneuraminate alpha-2,8-sialyltransferase activity"/>
    <property type="evidence" value="ECO:0007669"/>
    <property type="project" value="TreeGrafter"/>
</dbReference>
<dbReference type="GO" id="GO:0000139">
    <property type="term" value="C:Golgi membrane"/>
    <property type="evidence" value="ECO:0007669"/>
    <property type="project" value="UniProtKB-SubCell"/>
</dbReference>
<dbReference type="InterPro" id="IPR038578">
    <property type="entry name" value="GT29-like_sf"/>
</dbReference>
<keyword evidence="4" id="KW-0808">Transferase</keyword>
<feature type="compositionally biased region" description="Basic residues" evidence="11">
    <location>
        <begin position="111"/>
        <end position="130"/>
    </location>
</feature>